<feature type="region of interest" description="Disordered" evidence="1">
    <location>
        <begin position="29"/>
        <end position="48"/>
    </location>
</feature>
<organism evidence="3 4">
    <name type="scientific">Dispira parvispora</name>
    <dbReference type="NCBI Taxonomy" id="1520584"/>
    <lineage>
        <taxon>Eukaryota</taxon>
        <taxon>Fungi</taxon>
        <taxon>Fungi incertae sedis</taxon>
        <taxon>Zoopagomycota</taxon>
        <taxon>Kickxellomycotina</taxon>
        <taxon>Dimargaritomycetes</taxon>
        <taxon>Dimargaritales</taxon>
        <taxon>Dimargaritaceae</taxon>
        <taxon>Dispira</taxon>
    </lineage>
</organism>
<dbReference type="EMBL" id="JANBPY010001004">
    <property type="protein sequence ID" value="KAJ1962182.1"/>
    <property type="molecule type" value="Genomic_DNA"/>
</dbReference>
<name>A0A9W8AMK0_9FUNG</name>
<feature type="region of interest" description="Disordered" evidence="1">
    <location>
        <begin position="67"/>
        <end position="201"/>
    </location>
</feature>
<keyword evidence="4" id="KW-1185">Reference proteome</keyword>
<evidence type="ECO:0000256" key="2">
    <source>
        <dbReference type="SAM" id="SignalP"/>
    </source>
</evidence>
<gene>
    <name evidence="3" type="ORF">IWQ62_003614</name>
</gene>
<dbReference type="OrthoDB" id="10555303at2759"/>
<feature type="chain" id="PRO_5040855568" evidence="2">
    <location>
        <begin position="22"/>
        <end position="397"/>
    </location>
</feature>
<evidence type="ECO:0000313" key="3">
    <source>
        <dbReference type="EMBL" id="KAJ1962182.1"/>
    </source>
</evidence>
<feature type="compositionally biased region" description="Polar residues" evidence="1">
    <location>
        <begin position="182"/>
        <end position="199"/>
    </location>
</feature>
<evidence type="ECO:0000256" key="1">
    <source>
        <dbReference type="SAM" id="MobiDB-lite"/>
    </source>
</evidence>
<proteinExistence type="predicted"/>
<comment type="caution">
    <text evidence="3">The sequence shown here is derived from an EMBL/GenBank/DDBJ whole genome shotgun (WGS) entry which is preliminary data.</text>
</comment>
<accession>A0A9W8AMK0</accession>
<sequence length="397" mass="44567">MKKLALGLVLIISTFLCVVYGVDGVSRDQQQRISSEPSLQGSTDSEQEEIRRAATLLVGLKHWNTNKSPQLVPPVTQKEPGSKSPLSERQILGLEKPSEIQPPPTGQRHGSAPFLQPPQASSGVHEGPMVGVFNDFQQTNPVPSKQIPAGQNAKSTKRKSEDESDFPEASRQVNRKVDKSPLANQKQFTRPRSKSSSLWFNAGKQLTPEERQRIKVTLDGFIKRQDGWKIRFDRIFQEVQTTALHPMVPLHSDFTSPADKLMDIVSGMVNPWKSYLDNYVTHISGVFHGMDNLLEDFQTTVYSSNASILFVYIDTRDAQMKSAIVDFNLSHSSSQILEKIDGMFPFVVHSVVDTSDRQSYADLNNRIQNYSRTNKALLNQVVGYYHSMVYNMEQSGI</sequence>
<keyword evidence="2" id="KW-0732">Signal</keyword>
<feature type="signal peptide" evidence="2">
    <location>
        <begin position="1"/>
        <end position="21"/>
    </location>
</feature>
<reference evidence="3" key="1">
    <citation type="submission" date="2022-07" db="EMBL/GenBank/DDBJ databases">
        <title>Phylogenomic reconstructions and comparative analyses of Kickxellomycotina fungi.</title>
        <authorList>
            <person name="Reynolds N.K."/>
            <person name="Stajich J.E."/>
            <person name="Barry K."/>
            <person name="Grigoriev I.V."/>
            <person name="Crous P."/>
            <person name="Smith M.E."/>
        </authorList>
    </citation>
    <scope>NUCLEOTIDE SEQUENCE</scope>
    <source>
        <strain evidence="3">RSA 1196</strain>
    </source>
</reference>
<evidence type="ECO:0000313" key="4">
    <source>
        <dbReference type="Proteomes" id="UP001150925"/>
    </source>
</evidence>
<dbReference type="AlphaFoldDB" id="A0A9W8AMK0"/>
<feature type="compositionally biased region" description="Polar residues" evidence="1">
    <location>
        <begin position="31"/>
        <end position="44"/>
    </location>
</feature>
<dbReference type="Proteomes" id="UP001150925">
    <property type="component" value="Unassembled WGS sequence"/>
</dbReference>
<protein>
    <submittedName>
        <fullName evidence="3">Uncharacterized protein</fullName>
    </submittedName>
</protein>